<keyword evidence="1" id="KW-0862">Zinc</keyword>
<evidence type="ECO:0000259" key="3">
    <source>
        <dbReference type="PROSITE" id="PS50158"/>
    </source>
</evidence>
<evidence type="ECO:0000313" key="6">
    <source>
        <dbReference type="RefSeq" id="XP_050561703.1"/>
    </source>
</evidence>
<dbReference type="AlphaFoldDB" id="A0A9R0DK69"/>
<dbReference type="SUPFAM" id="SSF57756">
    <property type="entry name" value="Retrovirus zinc finger-like domains"/>
    <property type="match status" value="1"/>
</dbReference>
<sequence>MSNQTASPFGRSQLLQRSPPPTPNQPEPVQPIEQIPPQAPAVLAGELPPEVVSTPDIQKWIGSIDAVLTEVCTIVSEGKMNNDQKQRVSALCRNVLKGTSQMAVEYQALKQKTIQAHHTVLHLKEQLDLAESIKVIKNTIIDKLSPSDITSSSYANIVKKSSETLIRPANLSSVAIYPCDKTRTSEDTKSLVQKIISPEELKLHVRGLKKVRNGGVLIRTENKGDIEKLRNSTKLMSSGLTVEETPKRRPRIAVVGVPVALTEREVFDCIYEQNLSEKLANSTRESFLATVKLSHKSGKKGLPTCNYILEVSAAVRKVLINQGRIFINWTSCPVRDYTIVTRCFNCQQFGHAAKFCRETSPTCNHCGETGHSHKECNSKSSPPQCATCKRFKKKCDHQTGDAECPARKYAEINYINSIDYEGA</sequence>
<evidence type="ECO:0000256" key="1">
    <source>
        <dbReference type="PROSITE-ProRule" id="PRU00047"/>
    </source>
</evidence>
<proteinExistence type="predicted"/>
<dbReference type="OrthoDB" id="8122238at2759"/>
<protein>
    <submittedName>
        <fullName evidence="5">Uncharacterized protein LOC118281069</fullName>
    </submittedName>
    <submittedName>
        <fullName evidence="6">Uncharacterized protein LOC126912658</fullName>
    </submittedName>
</protein>
<evidence type="ECO:0000256" key="2">
    <source>
        <dbReference type="SAM" id="MobiDB-lite"/>
    </source>
</evidence>
<keyword evidence="1" id="KW-0479">Metal-binding</keyword>
<dbReference type="RefSeq" id="XP_035457407.2">
    <property type="nucleotide sequence ID" value="XM_035601514.2"/>
</dbReference>
<evidence type="ECO:0000313" key="5">
    <source>
        <dbReference type="RefSeq" id="XP_035457407.2"/>
    </source>
</evidence>
<dbReference type="PROSITE" id="PS50158">
    <property type="entry name" value="ZF_CCHC"/>
    <property type="match status" value="2"/>
</dbReference>
<feature type="region of interest" description="Disordered" evidence="2">
    <location>
        <begin position="1"/>
        <end position="33"/>
    </location>
</feature>
<accession>A0A9R0DK69</accession>
<dbReference type="GeneID" id="118281069"/>
<feature type="compositionally biased region" description="Pro residues" evidence="2">
    <location>
        <begin position="18"/>
        <end position="29"/>
    </location>
</feature>
<keyword evidence="1" id="KW-0863">Zinc-finger</keyword>
<feature type="domain" description="CCHC-type" evidence="3">
    <location>
        <begin position="342"/>
        <end position="358"/>
    </location>
</feature>
<dbReference type="GO" id="GO:0003676">
    <property type="term" value="F:nucleic acid binding"/>
    <property type="evidence" value="ECO:0007669"/>
    <property type="project" value="InterPro"/>
</dbReference>
<dbReference type="GO" id="GO:0008270">
    <property type="term" value="F:zinc ion binding"/>
    <property type="evidence" value="ECO:0007669"/>
    <property type="project" value="UniProtKB-KW"/>
</dbReference>
<gene>
    <name evidence="5" type="primary">LOC118281069</name>
    <name evidence="6" type="synonym">LOC126912658</name>
</gene>
<dbReference type="SMART" id="SM00343">
    <property type="entry name" value="ZnF_C2HC"/>
    <property type="match status" value="2"/>
</dbReference>
<keyword evidence="4" id="KW-1185">Reference proteome</keyword>
<dbReference type="InterPro" id="IPR001878">
    <property type="entry name" value="Znf_CCHC"/>
</dbReference>
<dbReference type="Gene3D" id="4.10.60.10">
    <property type="entry name" value="Zinc finger, CCHC-type"/>
    <property type="match status" value="1"/>
</dbReference>
<reference evidence="5 6" key="1">
    <citation type="submission" date="2025-04" db="UniProtKB">
        <authorList>
            <consortium name="RefSeq"/>
        </authorList>
    </citation>
    <scope>IDENTIFICATION</scope>
    <source>
        <tissue evidence="5 6">Whole larval tissue</tissue>
    </source>
</reference>
<organism evidence="4 5">
    <name type="scientific">Spodoptera frugiperda</name>
    <name type="common">Fall armyworm</name>
    <dbReference type="NCBI Taxonomy" id="7108"/>
    <lineage>
        <taxon>Eukaryota</taxon>
        <taxon>Metazoa</taxon>
        <taxon>Ecdysozoa</taxon>
        <taxon>Arthropoda</taxon>
        <taxon>Hexapoda</taxon>
        <taxon>Insecta</taxon>
        <taxon>Pterygota</taxon>
        <taxon>Neoptera</taxon>
        <taxon>Endopterygota</taxon>
        <taxon>Lepidoptera</taxon>
        <taxon>Glossata</taxon>
        <taxon>Ditrysia</taxon>
        <taxon>Noctuoidea</taxon>
        <taxon>Noctuidae</taxon>
        <taxon>Amphipyrinae</taxon>
        <taxon>Spodoptera</taxon>
    </lineage>
</organism>
<name>A0A9R0DK69_SPOFR</name>
<dbReference type="InterPro" id="IPR036875">
    <property type="entry name" value="Znf_CCHC_sf"/>
</dbReference>
<evidence type="ECO:0000313" key="4">
    <source>
        <dbReference type="Proteomes" id="UP000829999"/>
    </source>
</evidence>
<dbReference type="Proteomes" id="UP000829999">
    <property type="component" value="Chromosome 28"/>
</dbReference>
<dbReference type="RefSeq" id="XP_050561703.1">
    <property type="nucleotide sequence ID" value="XM_050705746.1"/>
</dbReference>
<feature type="domain" description="CCHC-type" evidence="3">
    <location>
        <begin position="363"/>
        <end position="376"/>
    </location>
</feature>